<name>A0A9P0BF75_BRAAE</name>
<dbReference type="Pfam" id="PF04145">
    <property type="entry name" value="Ctr"/>
    <property type="match status" value="2"/>
</dbReference>
<proteinExistence type="inferred from homology"/>
<dbReference type="GO" id="GO:0005375">
    <property type="term" value="F:copper ion transmembrane transporter activity"/>
    <property type="evidence" value="ECO:0007669"/>
    <property type="project" value="UniProtKB-UniRule"/>
</dbReference>
<keyword evidence="1 4" id="KW-0812">Transmembrane</keyword>
<dbReference type="AlphaFoldDB" id="A0A9P0BF75"/>
<evidence type="ECO:0000256" key="2">
    <source>
        <dbReference type="ARBA" id="ARBA00022989"/>
    </source>
</evidence>
<dbReference type="GO" id="GO:0016020">
    <property type="term" value="C:membrane"/>
    <property type="evidence" value="ECO:0007669"/>
    <property type="project" value="UniProtKB-SubCell"/>
</dbReference>
<dbReference type="OrthoDB" id="161814at2759"/>
<organism evidence="5 6">
    <name type="scientific">Brassicogethes aeneus</name>
    <name type="common">Rape pollen beetle</name>
    <name type="synonym">Meligethes aeneus</name>
    <dbReference type="NCBI Taxonomy" id="1431903"/>
    <lineage>
        <taxon>Eukaryota</taxon>
        <taxon>Metazoa</taxon>
        <taxon>Ecdysozoa</taxon>
        <taxon>Arthropoda</taxon>
        <taxon>Hexapoda</taxon>
        <taxon>Insecta</taxon>
        <taxon>Pterygota</taxon>
        <taxon>Neoptera</taxon>
        <taxon>Endopterygota</taxon>
        <taxon>Coleoptera</taxon>
        <taxon>Polyphaga</taxon>
        <taxon>Cucujiformia</taxon>
        <taxon>Nitidulidae</taxon>
        <taxon>Meligethinae</taxon>
        <taxon>Brassicogethes</taxon>
    </lineage>
</organism>
<dbReference type="EMBL" id="OV121138">
    <property type="protein sequence ID" value="CAH0561434.1"/>
    <property type="molecule type" value="Genomic_DNA"/>
</dbReference>
<sequence length="125" mass="14612">MMKMYFHFTNGDLILFKNWKCTTTGGLIGSMFAIFLVAVAYEGCKYLREHLYQKQPRTSLSMWNGHHFIQTIFQMIQMWISYCLMLIVMTYNVWLILAVVVGSGVGYFLFGWKRISAFDTTDCCQ</sequence>
<dbReference type="PANTHER" id="PTHR12483">
    <property type="entry name" value="SOLUTE CARRIER FAMILY 31 COPPER TRANSPORTERS"/>
    <property type="match status" value="1"/>
</dbReference>
<dbReference type="Proteomes" id="UP001154078">
    <property type="component" value="Chromosome 7"/>
</dbReference>
<evidence type="ECO:0000313" key="5">
    <source>
        <dbReference type="EMBL" id="CAH0561434.1"/>
    </source>
</evidence>
<evidence type="ECO:0000256" key="1">
    <source>
        <dbReference type="ARBA" id="ARBA00022692"/>
    </source>
</evidence>
<keyword evidence="4" id="KW-0187">Copper transport</keyword>
<keyword evidence="6" id="KW-1185">Reference proteome</keyword>
<feature type="transmembrane region" description="Helical" evidence="4">
    <location>
        <begin position="27"/>
        <end position="47"/>
    </location>
</feature>
<evidence type="ECO:0000256" key="3">
    <source>
        <dbReference type="ARBA" id="ARBA00023136"/>
    </source>
</evidence>
<accession>A0A9P0BF75</accession>
<evidence type="ECO:0000313" key="6">
    <source>
        <dbReference type="Proteomes" id="UP001154078"/>
    </source>
</evidence>
<keyword evidence="2 4" id="KW-1133">Transmembrane helix</keyword>
<dbReference type="PANTHER" id="PTHR12483:SF115">
    <property type="entry name" value="COPPER TRANSPORT PROTEIN"/>
    <property type="match status" value="1"/>
</dbReference>
<gene>
    <name evidence="5" type="ORF">MELIAE_LOCUS10968</name>
</gene>
<keyword evidence="4" id="KW-0406">Ion transport</keyword>
<keyword evidence="4" id="KW-0186">Copper</keyword>
<keyword evidence="3 4" id="KW-0472">Membrane</keyword>
<keyword evidence="4" id="KW-0813">Transport</keyword>
<protein>
    <recommendedName>
        <fullName evidence="4">Copper transport protein</fullName>
    </recommendedName>
</protein>
<comment type="subcellular location">
    <subcellularLocation>
        <location evidence="4">Membrane</location>
        <topology evidence="4">Multi-pass membrane protein</topology>
    </subcellularLocation>
</comment>
<reference evidence="5" key="1">
    <citation type="submission" date="2021-12" db="EMBL/GenBank/DDBJ databases">
        <authorList>
            <person name="King R."/>
        </authorList>
    </citation>
    <scope>NUCLEOTIDE SEQUENCE</scope>
</reference>
<dbReference type="InterPro" id="IPR007274">
    <property type="entry name" value="Cop_transporter"/>
</dbReference>
<comment type="similarity">
    <text evidence="4">Belongs to the copper transporter (Ctr) (TC 1.A.56) family. SLC31A subfamily.</text>
</comment>
<evidence type="ECO:0000256" key="4">
    <source>
        <dbReference type="RuleBase" id="RU367022"/>
    </source>
</evidence>